<name>A0A9D4KLU9_DREPO</name>
<evidence type="ECO:0000313" key="1">
    <source>
        <dbReference type="EMBL" id="KAH3841849.1"/>
    </source>
</evidence>
<accession>A0A9D4KLU9</accession>
<proteinExistence type="predicted"/>
<sequence>MEYWVLMLIPIGGNLGSFFPGYNAGPNCSDGMINTRQQLCMEQFELGSDVFIGGIPVEINAFKIDWLCTNINNLTTCLETAMGTCRSRSHYYDVDIYVNVFQRVCDVNKTVLLESQKFCEYWEVFTFCLNDYQKNLKFKDTVLSEEKLCQVFETFKACIQINVTSLCTTSHSEVMTEILRARVTLPGCSEYRKWSPRPPASSTGSSIGFECLLKHRLGIVYAHVAFLVVIYRLAHNIN</sequence>
<gene>
    <name evidence="1" type="ORF">DPMN_115330</name>
</gene>
<keyword evidence="2" id="KW-1185">Reference proteome</keyword>
<comment type="caution">
    <text evidence="1">The sequence shown here is derived from an EMBL/GenBank/DDBJ whole genome shotgun (WGS) entry which is preliminary data.</text>
</comment>
<evidence type="ECO:0008006" key="3">
    <source>
        <dbReference type="Google" id="ProtNLM"/>
    </source>
</evidence>
<reference evidence="1" key="1">
    <citation type="journal article" date="2019" name="bioRxiv">
        <title>The Genome of the Zebra Mussel, Dreissena polymorpha: A Resource for Invasive Species Research.</title>
        <authorList>
            <person name="McCartney M.A."/>
            <person name="Auch B."/>
            <person name="Kono T."/>
            <person name="Mallez S."/>
            <person name="Zhang Y."/>
            <person name="Obille A."/>
            <person name="Becker A."/>
            <person name="Abrahante J.E."/>
            <person name="Garbe J."/>
            <person name="Badalamenti J.P."/>
            <person name="Herman A."/>
            <person name="Mangelson H."/>
            <person name="Liachko I."/>
            <person name="Sullivan S."/>
            <person name="Sone E.D."/>
            <person name="Koren S."/>
            <person name="Silverstein K.A.T."/>
            <person name="Beckman K.B."/>
            <person name="Gohl D.M."/>
        </authorList>
    </citation>
    <scope>NUCLEOTIDE SEQUENCE</scope>
    <source>
        <strain evidence="1">Duluth1</strain>
        <tissue evidence="1">Whole animal</tissue>
    </source>
</reference>
<reference evidence="1" key="2">
    <citation type="submission" date="2020-11" db="EMBL/GenBank/DDBJ databases">
        <authorList>
            <person name="McCartney M.A."/>
            <person name="Auch B."/>
            <person name="Kono T."/>
            <person name="Mallez S."/>
            <person name="Becker A."/>
            <person name="Gohl D.M."/>
            <person name="Silverstein K.A.T."/>
            <person name="Koren S."/>
            <person name="Bechman K.B."/>
            <person name="Herman A."/>
            <person name="Abrahante J.E."/>
            <person name="Garbe J."/>
        </authorList>
    </citation>
    <scope>NUCLEOTIDE SEQUENCE</scope>
    <source>
        <strain evidence="1">Duluth1</strain>
        <tissue evidence="1">Whole animal</tissue>
    </source>
</reference>
<protein>
    <recommendedName>
        <fullName evidence="3">DUF19 domain-containing protein</fullName>
    </recommendedName>
</protein>
<dbReference type="EMBL" id="JAIWYP010000004">
    <property type="protein sequence ID" value="KAH3841849.1"/>
    <property type="molecule type" value="Genomic_DNA"/>
</dbReference>
<dbReference type="Proteomes" id="UP000828390">
    <property type="component" value="Unassembled WGS sequence"/>
</dbReference>
<organism evidence="1 2">
    <name type="scientific">Dreissena polymorpha</name>
    <name type="common">Zebra mussel</name>
    <name type="synonym">Mytilus polymorpha</name>
    <dbReference type="NCBI Taxonomy" id="45954"/>
    <lineage>
        <taxon>Eukaryota</taxon>
        <taxon>Metazoa</taxon>
        <taxon>Spiralia</taxon>
        <taxon>Lophotrochozoa</taxon>
        <taxon>Mollusca</taxon>
        <taxon>Bivalvia</taxon>
        <taxon>Autobranchia</taxon>
        <taxon>Heteroconchia</taxon>
        <taxon>Euheterodonta</taxon>
        <taxon>Imparidentia</taxon>
        <taxon>Neoheterodontei</taxon>
        <taxon>Myida</taxon>
        <taxon>Dreissenoidea</taxon>
        <taxon>Dreissenidae</taxon>
        <taxon>Dreissena</taxon>
    </lineage>
</organism>
<evidence type="ECO:0000313" key="2">
    <source>
        <dbReference type="Proteomes" id="UP000828390"/>
    </source>
</evidence>
<dbReference type="AlphaFoldDB" id="A0A9D4KLU9"/>